<keyword evidence="2" id="KW-1185">Reference proteome</keyword>
<protein>
    <submittedName>
        <fullName evidence="1">Uncharacterized protein</fullName>
    </submittedName>
</protein>
<evidence type="ECO:0000313" key="1">
    <source>
        <dbReference type="EMBL" id="KAK7499714.1"/>
    </source>
</evidence>
<proteinExistence type="predicted"/>
<dbReference type="AlphaFoldDB" id="A0ABD0LJL8"/>
<gene>
    <name evidence="1" type="ORF">BaRGS_00009055</name>
</gene>
<dbReference type="Proteomes" id="UP001519460">
    <property type="component" value="Unassembled WGS sequence"/>
</dbReference>
<organism evidence="1 2">
    <name type="scientific">Batillaria attramentaria</name>
    <dbReference type="NCBI Taxonomy" id="370345"/>
    <lineage>
        <taxon>Eukaryota</taxon>
        <taxon>Metazoa</taxon>
        <taxon>Spiralia</taxon>
        <taxon>Lophotrochozoa</taxon>
        <taxon>Mollusca</taxon>
        <taxon>Gastropoda</taxon>
        <taxon>Caenogastropoda</taxon>
        <taxon>Sorbeoconcha</taxon>
        <taxon>Cerithioidea</taxon>
        <taxon>Batillariidae</taxon>
        <taxon>Batillaria</taxon>
    </lineage>
</organism>
<reference evidence="1 2" key="1">
    <citation type="journal article" date="2023" name="Sci. Data">
        <title>Genome assembly of the Korean intertidal mud-creeper Batillaria attramentaria.</title>
        <authorList>
            <person name="Patra A.K."/>
            <person name="Ho P.T."/>
            <person name="Jun S."/>
            <person name="Lee S.J."/>
            <person name="Kim Y."/>
            <person name="Won Y.J."/>
        </authorList>
    </citation>
    <scope>NUCLEOTIDE SEQUENCE [LARGE SCALE GENOMIC DNA]</scope>
    <source>
        <strain evidence="1">Wonlab-2016</strain>
    </source>
</reference>
<dbReference type="EMBL" id="JACVVK020000042">
    <property type="protein sequence ID" value="KAK7499714.1"/>
    <property type="molecule type" value="Genomic_DNA"/>
</dbReference>
<sequence length="71" mass="7885">MTADVYSQGLRSPSPSLRSSPYYLYQPTVGLVRLVEVFVMTLSQPQKVLDLGTGLDETWSNEKQSYTAVGK</sequence>
<accession>A0ABD0LJL8</accession>
<evidence type="ECO:0000313" key="2">
    <source>
        <dbReference type="Proteomes" id="UP001519460"/>
    </source>
</evidence>
<comment type="caution">
    <text evidence="1">The sequence shown here is derived from an EMBL/GenBank/DDBJ whole genome shotgun (WGS) entry which is preliminary data.</text>
</comment>
<name>A0ABD0LJL8_9CAEN</name>